<keyword evidence="4" id="KW-1185">Reference proteome</keyword>
<feature type="domain" description="Serine aminopeptidase S33" evidence="2">
    <location>
        <begin position="59"/>
        <end position="262"/>
    </location>
</feature>
<dbReference type="EMBL" id="BAABGL010000004">
    <property type="protein sequence ID" value="GAA4386400.1"/>
    <property type="molecule type" value="Genomic_DNA"/>
</dbReference>
<evidence type="ECO:0000313" key="4">
    <source>
        <dbReference type="Proteomes" id="UP001500642"/>
    </source>
</evidence>
<dbReference type="PANTHER" id="PTHR43798">
    <property type="entry name" value="MONOACYLGLYCEROL LIPASE"/>
    <property type="match status" value="1"/>
</dbReference>
<dbReference type="PROSITE" id="PS50096">
    <property type="entry name" value="IQ"/>
    <property type="match status" value="1"/>
</dbReference>
<dbReference type="Gene3D" id="3.40.50.1820">
    <property type="entry name" value="alpha/beta hydrolase"/>
    <property type="match status" value="1"/>
</dbReference>
<reference evidence="4" key="1">
    <citation type="journal article" date="2019" name="Int. J. Syst. Evol. Microbiol.">
        <title>The Global Catalogue of Microorganisms (GCM) 10K type strain sequencing project: providing services to taxonomists for standard genome sequencing and annotation.</title>
        <authorList>
            <consortium name="The Broad Institute Genomics Platform"/>
            <consortium name="The Broad Institute Genome Sequencing Center for Infectious Disease"/>
            <person name="Wu L."/>
            <person name="Ma J."/>
        </authorList>
    </citation>
    <scope>NUCLEOTIDE SEQUENCE [LARGE SCALE GENOMIC DNA]</scope>
    <source>
        <strain evidence="4">JCM 17808</strain>
    </source>
</reference>
<dbReference type="GO" id="GO:0016787">
    <property type="term" value="F:hydrolase activity"/>
    <property type="evidence" value="ECO:0007669"/>
    <property type="project" value="UniProtKB-KW"/>
</dbReference>
<evidence type="ECO:0000259" key="2">
    <source>
        <dbReference type="Pfam" id="PF12146"/>
    </source>
</evidence>
<keyword evidence="3" id="KW-0378">Hydrolase</keyword>
<accession>A0ABP8J7F5</accession>
<proteinExistence type="predicted"/>
<evidence type="ECO:0000256" key="1">
    <source>
        <dbReference type="SAM" id="MobiDB-lite"/>
    </source>
</evidence>
<dbReference type="InterPro" id="IPR029058">
    <property type="entry name" value="AB_hydrolase_fold"/>
</dbReference>
<evidence type="ECO:0000313" key="3">
    <source>
        <dbReference type="EMBL" id="GAA4386400.1"/>
    </source>
</evidence>
<comment type="caution">
    <text evidence="3">The sequence shown here is derived from an EMBL/GenBank/DDBJ whole genome shotgun (WGS) entry which is preliminary data.</text>
</comment>
<protein>
    <submittedName>
        <fullName evidence="3">Alpha/beta hydrolase</fullName>
    </submittedName>
</protein>
<gene>
    <name evidence="3" type="ORF">GCM10023167_09270</name>
</gene>
<dbReference type="SUPFAM" id="SSF53474">
    <property type="entry name" value="alpha/beta-Hydrolases"/>
    <property type="match status" value="1"/>
</dbReference>
<dbReference type="PANTHER" id="PTHR43798:SF33">
    <property type="entry name" value="HYDROLASE, PUTATIVE (AFU_ORTHOLOGUE AFUA_2G14860)-RELATED"/>
    <property type="match status" value="1"/>
</dbReference>
<dbReference type="InterPro" id="IPR022742">
    <property type="entry name" value="Hydrolase_4"/>
</dbReference>
<feature type="region of interest" description="Disordered" evidence="1">
    <location>
        <begin position="1"/>
        <end position="20"/>
    </location>
</feature>
<organism evidence="3 4">
    <name type="scientific">Brevibacterium pityocampae</name>
    <dbReference type="NCBI Taxonomy" id="506594"/>
    <lineage>
        <taxon>Bacteria</taxon>
        <taxon>Bacillati</taxon>
        <taxon>Actinomycetota</taxon>
        <taxon>Actinomycetes</taxon>
        <taxon>Micrococcales</taxon>
        <taxon>Brevibacteriaceae</taxon>
        <taxon>Brevibacterium</taxon>
    </lineage>
</organism>
<dbReference type="Proteomes" id="UP001500642">
    <property type="component" value="Unassembled WGS sequence"/>
</dbReference>
<sequence length="334" mass="37170">MLCDTGVMESTGPSADPAWEPDRLGEDFECATLPLPGGERATLIAFRGERAADGPAAGRTVLYLHGWSDYFFHDHVARYWAEQGAAFYAVDLRAYGRSLDLEDPEVRPGYIADLADYDAELEAALTIIASEHPKERLILCGHSTGGLVAALWAGRNPGRVAALVLNSPWLEFQLDSSTRKLITPWLTWRSRRAEQAPFKVRFPHNYARSVLFSRGRLPYDLALKPPESFPVYPAWLRAVFAGHEAVEKGLTISVPILVLMSTQSLRERSYSSAMNAADIVLDVDVIARRAPSLGRTVMIERVPGALHDVFLSDRAAQRSAFDRITRFLRGYVQR</sequence>
<dbReference type="InterPro" id="IPR050266">
    <property type="entry name" value="AB_hydrolase_sf"/>
</dbReference>
<dbReference type="Pfam" id="PF12146">
    <property type="entry name" value="Hydrolase_4"/>
    <property type="match status" value="1"/>
</dbReference>
<name>A0ABP8J7F5_9MICO</name>